<evidence type="ECO:0000313" key="13">
    <source>
        <dbReference type="Proteomes" id="UP000183085"/>
    </source>
</evidence>
<evidence type="ECO:0000256" key="8">
    <source>
        <dbReference type="PIRSR" id="PIRSR000808-1"/>
    </source>
</evidence>
<dbReference type="PANTHER" id="PTHR42763">
    <property type="entry name" value="ADP-GLUCOSE PHOSPHORYLASE"/>
    <property type="match status" value="1"/>
</dbReference>
<feature type="active site" description="Tele-UMP-histidine intermediate" evidence="8">
    <location>
        <position position="163"/>
    </location>
</feature>
<dbReference type="GO" id="GO:0006012">
    <property type="term" value="P:galactose metabolic process"/>
    <property type="evidence" value="ECO:0007669"/>
    <property type="project" value="UniProtKB-UniRule"/>
</dbReference>
<dbReference type="Pfam" id="PF02744">
    <property type="entry name" value="GalP_UDP_tr_C"/>
    <property type="match status" value="1"/>
</dbReference>
<dbReference type="InterPro" id="IPR005849">
    <property type="entry name" value="GalP_Utransf_N"/>
</dbReference>
<evidence type="ECO:0000256" key="1">
    <source>
        <dbReference type="ARBA" id="ARBA00010951"/>
    </source>
</evidence>
<dbReference type="NCBIfam" id="TIGR00209">
    <property type="entry name" value="galT_1"/>
    <property type="match status" value="1"/>
</dbReference>
<name>A0A1J5E030_9BACT</name>
<comment type="cofactor">
    <cofactor evidence="9">
        <name>Zn(2+)</name>
        <dbReference type="ChEBI" id="CHEBI:29105"/>
    </cofactor>
    <text evidence="9">Binds 1 zinc ion per subunit.</text>
</comment>
<evidence type="ECO:0000256" key="6">
    <source>
        <dbReference type="ARBA" id="ARBA00023277"/>
    </source>
</evidence>
<dbReference type="UniPathway" id="UPA00214"/>
<accession>A0A1J5E030</accession>
<gene>
    <name evidence="12" type="ORF">AUJ95_03940</name>
</gene>
<dbReference type="InterPro" id="IPR005850">
    <property type="entry name" value="GalP_Utransf_C"/>
</dbReference>
<keyword evidence="6" id="KW-0119">Carbohydrate metabolism</keyword>
<reference evidence="12 13" key="1">
    <citation type="journal article" date="2016" name="Environ. Microbiol.">
        <title>Genomic resolution of a cold subsurface aquifer community provides metabolic insights for novel microbes adapted to high CO concentrations.</title>
        <authorList>
            <person name="Probst A.J."/>
            <person name="Castelle C.J."/>
            <person name="Singh A."/>
            <person name="Brown C.T."/>
            <person name="Anantharaman K."/>
            <person name="Sharon I."/>
            <person name="Hug L.A."/>
            <person name="Burstein D."/>
            <person name="Emerson J.B."/>
            <person name="Thomas B.C."/>
            <person name="Banfield J.F."/>
        </authorList>
    </citation>
    <scope>NUCLEOTIDE SEQUENCE [LARGE SCALE GENOMIC DNA]</scope>
    <source>
        <strain evidence="12">CG2_30_40_21</strain>
    </source>
</reference>
<evidence type="ECO:0000256" key="9">
    <source>
        <dbReference type="PIRSR" id="PIRSR000808-3"/>
    </source>
</evidence>
<evidence type="ECO:0000256" key="2">
    <source>
        <dbReference type="ARBA" id="ARBA00022679"/>
    </source>
</evidence>
<dbReference type="InterPro" id="IPR001937">
    <property type="entry name" value="GalP_UDPtransf1"/>
</dbReference>
<dbReference type="InterPro" id="IPR036265">
    <property type="entry name" value="HIT-like_sf"/>
</dbReference>
<sequence length="331" mass="38751">MGELRKDPVVNRWVIINPQGRKRLFLEKEAREEKKAYAENCPFCDGNEDKTPPEILVFREPDSQKWLVRVTANKFPALRIEGELERQGTGIYDQMQGVGAHEVIIDSPSHSDSIADMDESHVEKIIQAYRDRVVDLKLDKRFKYVLVFKNYRITAGASMEHPHSQLIATPIIPKRVKEELKGCLEFYKHKERCLFCDIIREEKRSQLRIVAENDHFLSFTPYASRFPYEICIIPKIHCGDFANIRNEEIYPLAKILKETLKRLQILLDDPPYNYVIHTTPFHFPSNIRDYHWHMEIIPRVIRMAGFEWGTGFYLNPVAPEDAARELREVNG</sequence>
<keyword evidence="2 12" id="KW-0808">Transferase</keyword>
<feature type="domain" description="Galactose-1-phosphate uridyl transferase N-terminal" evidence="10">
    <location>
        <begin position="5"/>
        <end position="173"/>
    </location>
</feature>
<evidence type="ECO:0000313" key="12">
    <source>
        <dbReference type="EMBL" id="OIP40987.1"/>
    </source>
</evidence>
<evidence type="ECO:0000256" key="5">
    <source>
        <dbReference type="ARBA" id="ARBA00022833"/>
    </source>
</evidence>
<feature type="binding site" evidence="9">
    <location>
        <position position="161"/>
    </location>
    <ligand>
        <name>Zn(2+)</name>
        <dbReference type="ChEBI" id="CHEBI:29105"/>
    </ligand>
</feature>
<dbReference type="Pfam" id="PF01087">
    <property type="entry name" value="GalP_UDP_transf"/>
    <property type="match status" value="1"/>
</dbReference>
<dbReference type="GO" id="GO:0008108">
    <property type="term" value="F:UDP-glucose:hexose-1-phosphate uridylyltransferase activity"/>
    <property type="evidence" value="ECO:0007669"/>
    <property type="project" value="UniProtKB-UniRule"/>
</dbReference>
<dbReference type="PANTHER" id="PTHR42763:SF1">
    <property type="entry name" value="UDP-GLUCOSE--HEXOSE-1-PHOSPHATE URIDYLYLTRANSFERASE"/>
    <property type="match status" value="1"/>
</dbReference>
<proteinExistence type="inferred from homology"/>
<evidence type="ECO:0000259" key="10">
    <source>
        <dbReference type="Pfam" id="PF01087"/>
    </source>
</evidence>
<evidence type="ECO:0000256" key="7">
    <source>
        <dbReference type="NCBIfam" id="TIGR00209"/>
    </source>
</evidence>
<feature type="domain" description="Galactose-1-phosphate uridyl transferase C-terminal" evidence="11">
    <location>
        <begin position="187"/>
        <end position="304"/>
    </location>
</feature>
<comment type="similarity">
    <text evidence="1">Belongs to the galactose-1-phosphate uridylyltransferase type 1 family.</text>
</comment>
<dbReference type="EMBL" id="MNYI01000098">
    <property type="protein sequence ID" value="OIP40987.1"/>
    <property type="molecule type" value="Genomic_DNA"/>
</dbReference>
<dbReference type="STRING" id="1817895.AUJ95_03940"/>
<dbReference type="SUPFAM" id="SSF54197">
    <property type="entry name" value="HIT-like"/>
    <property type="match status" value="2"/>
</dbReference>
<feature type="binding site" evidence="9">
    <location>
        <position position="110"/>
    </location>
    <ligand>
        <name>Zn(2+)</name>
        <dbReference type="ChEBI" id="CHEBI:29105"/>
    </ligand>
</feature>
<dbReference type="GO" id="GO:0008270">
    <property type="term" value="F:zinc ion binding"/>
    <property type="evidence" value="ECO:0007669"/>
    <property type="project" value="InterPro"/>
</dbReference>
<feature type="binding site" evidence="9">
    <location>
        <position position="41"/>
    </location>
    <ligand>
        <name>Zn(2+)</name>
        <dbReference type="ChEBI" id="CHEBI:29105"/>
    </ligand>
</feature>
<evidence type="ECO:0000256" key="3">
    <source>
        <dbReference type="ARBA" id="ARBA00022695"/>
    </source>
</evidence>
<evidence type="ECO:0000256" key="4">
    <source>
        <dbReference type="ARBA" id="ARBA00022723"/>
    </source>
</evidence>
<dbReference type="PIRSF" id="PIRSF000808">
    <property type="entry name" value="GalT"/>
    <property type="match status" value="1"/>
</dbReference>
<dbReference type="AlphaFoldDB" id="A0A1J5E030"/>
<comment type="caution">
    <text evidence="12">The sequence shown here is derived from an EMBL/GenBank/DDBJ whole genome shotgun (WGS) entry which is preliminary data.</text>
</comment>
<dbReference type="Gene3D" id="3.30.428.10">
    <property type="entry name" value="HIT-like"/>
    <property type="match status" value="2"/>
</dbReference>
<keyword evidence="5 9" id="KW-0862">Zinc</keyword>
<dbReference type="Proteomes" id="UP000183085">
    <property type="component" value="Unassembled WGS sequence"/>
</dbReference>
<evidence type="ECO:0000259" key="11">
    <source>
        <dbReference type="Pfam" id="PF02744"/>
    </source>
</evidence>
<dbReference type="InterPro" id="IPR053177">
    <property type="entry name" value="ADP-glucose_phosphorylase"/>
</dbReference>
<organism evidence="12 13">
    <name type="scientific">Candidatus Desantisbacteria bacterium CG2_30_40_21</name>
    <dbReference type="NCBI Taxonomy" id="1817895"/>
    <lineage>
        <taxon>Bacteria</taxon>
        <taxon>Candidatus Desantisiibacteriota</taxon>
    </lineage>
</organism>
<dbReference type="EC" id="2.7.7.12" evidence="7"/>
<protein>
    <recommendedName>
        <fullName evidence="7">Galactose-1-phosphate uridylyltransferase</fullName>
        <ecNumber evidence="7">2.7.7.12</ecNumber>
    </recommendedName>
</protein>
<keyword evidence="4 9" id="KW-0479">Metal-binding</keyword>
<keyword evidence="3 12" id="KW-0548">Nucleotidyltransferase</keyword>
<feature type="binding site" evidence="9">
    <location>
        <position position="44"/>
    </location>
    <ligand>
        <name>Zn(2+)</name>
        <dbReference type="ChEBI" id="CHEBI:29105"/>
    </ligand>
</feature>